<keyword evidence="2" id="KW-1185">Reference proteome</keyword>
<dbReference type="AlphaFoldDB" id="A0A834LNL5"/>
<gene>
    <name evidence="1" type="ORF">RHSIM_Rhsim06G0126600</name>
</gene>
<dbReference type="InterPro" id="IPR007877">
    <property type="entry name" value="DUF707"/>
</dbReference>
<dbReference type="EMBL" id="WJXA01000006">
    <property type="protein sequence ID" value="KAF7141645.1"/>
    <property type="molecule type" value="Genomic_DNA"/>
</dbReference>
<dbReference type="Pfam" id="PF05212">
    <property type="entry name" value="DUF707"/>
    <property type="match status" value="1"/>
</dbReference>
<name>A0A834LNL5_RHOSS</name>
<protein>
    <submittedName>
        <fullName evidence="1">Uncharacterized protein</fullName>
    </submittedName>
</protein>
<accession>A0A834LNL5</accession>
<proteinExistence type="predicted"/>
<sequence>MEKAKSKGKEKSSMQIREKIMHLSLSLSSILHSPKCHFYKLVCYSFVISRIGSSWGQQGEHKGDICYGRLKSSESVKAMEQKYCLHIAALGLYIQIGMGPITFGYPQILEGLRGLPYVSLNLSQIFISTTCGVCLMSYHRTSPFCCNVMMVGQVSDEFEWSKRAIHVNRLWYAKRFLHPRIVATNDYVFIRDDDLGVEHFDPEEYIKLMTNKRDDSEVYTEIEEIRCTDPHLPPCVAYVFNLLKSWHLCFLETHGAVFDI</sequence>
<comment type="caution">
    <text evidence="1">The sequence shown here is derived from an EMBL/GenBank/DDBJ whole genome shotgun (WGS) entry which is preliminary data.</text>
</comment>
<organism evidence="1 2">
    <name type="scientific">Rhododendron simsii</name>
    <name type="common">Sims's rhododendron</name>
    <dbReference type="NCBI Taxonomy" id="118357"/>
    <lineage>
        <taxon>Eukaryota</taxon>
        <taxon>Viridiplantae</taxon>
        <taxon>Streptophyta</taxon>
        <taxon>Embryophyta</taxon>
        <taxon>Tracheophyta</taxon>
        <taxon>Spermatophyta</taxon>
        <taxon>Magnoliopsida</taxon>
        <taxon>eudicotyledons</taxon>
        <taxon>Gunneridae</taxon>
        <taxon>Pentapetalae</taxon>
        <taxon>asterids</taxon>
        <taxon>Ericales</taxon>
        <taxon>Ericaceae</taxon>
        <taxon>Ericoideae</taxon>
        <taxon>Rhodoreae</taxon>
        <taxon>Rhododendron</taxon>
    </lineage>
</organism>
<evidence type="ECO:0000313" key="2">
    <source>
        <dbReference type="Proteomes" id="UP000626092"/>
    </source>
</evidence>
<dbReference type="OrthoDB" id="9985979at2759"/>
<dbReference type="PANTHER" id="PTHR31210">
    <property type="entry name" value="OS06G0731900 PROTEIN"/>
    <property type="match status" value="1"/>
</dbReference>
<dbReference type="Proteomes" id="UP000626092">
    <property type="component" value="Unassembled WGS sequence"/>
</dbReference>
<evidence type="ECO:0000313" key="1">
    <source>
        <dbReference type="EMBL" id="KAF7141645.1"/>
    </source>
</evidence>
<dbReference type="PANTHER" id="PTHR31210:SF38">
    <property type="entry name" value="LYSINE KETOGLUTARATE REDUCTASE TRANS-SPLICING RELATED 1"/>
    <property type="match status" value="1"/>
</dbReference>
<reference evidence="1" key="1">
    <citation type="submission" date="2019-11" db="EMBL/GenBank/DDBJ databases">
        <authorList>
            <person name="Liu Y."/>
            <person name="Hou J."/>
            <person name="Li T.-Q."/>
            <person name="Guan C.-H."/>
            <person name="Wu X."/>
            <person name="Wu H.-Z."/>
            <person name="Ling F."/>
            <person name="Zhang R."/>
            <person name="Shi X.-G."/>
            <person name="Ren J.-P."/>
            <person name="Chen E.-F."/>
            <person name="Sun J.-M."/>
        </authorList>
    </citation>
    <scope>NUCLEOTIDE SEQUENCE</scope>
    <source>
        <strain evidence="1">Adult_tree_wgs_1</strain>
        <tissue evidence="1">Leaves</tissue>
    </source>
</reference>